<feature type="transmembrane region" description="Helical" evidence="6">
    <location>
        <begin position="175"/>
        <end position="198"/>
    </location>
</feature>
<evidence type="ECO:0000256" key="5">
    <source>
        <dbReference type="ARBA" id="ARBA00023136"/>
    </source>
</evidence>
<proteinExistence type="predicted"/>
<keyword evidence="5 6" id="KW-0472">Membrane</keyword>
<evidence type="ECO:0000259" key="7">
    <source>
        <dbReference type="Pfam" id="PF02706"/>
    </source>
</evidence>
<dbReference type="GeneID" id="89536974"/>
<keyword evidence="9" id="KW-1185">Reference proteome</keyword>
<gene>
    <name evidence="8" type="ORF">R54839_PPFHFPJH_00958</name>
</gene>
<protein>
    <submittedName>
        <fullName evidence="8">Capsular polysaccharide biosynthesis protein YveK (YveK)</fullName>
    </submittedName>
</protein>
<keyword evidence="4 6" id="KW-1133">Transmembrane helix</keyword>
<comment type="caution">
    <text evidence="8">The sequence shown here is derived from an EMBL/GenBank/DDBJ whole genome shotgun (WGS) entry which is preliminary data.</text>
</comment>
<dbReference type="RefSeq" id="WP_010017852.1">
    <property type="nucleotide sequence ID" value="NZ_CAUZLL010000001.1"/>
</dbReference>
<comment type="subcellular location">
    <subcellularLocation>
        <location evidence="1">Cell membrane</location>
        <topology evidence="1">Multi-pass membrane protein</topology>
    </subcellularLocation>
</comment>
<feature type="domain" description="Polysaccharide chain length determinant N-terminal" evidence="7">
    <location>
        <begin position="2"/>
        <end position="91"/>
    </location>
</feature>
<dbReference type="EMBL" id="CAUZLR010000005">
    <property type="protein sequence ID" value="CAK1242468.1"/>
    <property type="molecule type" value="Genomic_DNA"/>
</dbReference>
<evidence type="ECO:0000256" key="1">
    <source>
        <dbReference type="ARBA" id="ARBA00004651"/>
    </source>
</evidence>
<organism evidence="8 9">
    <name type="scientific">Fructobacillus fructosus</name>
    <dbReference type="NCBI Taxonomy" id="1631"/>
    <lineage>
        <taxon>Bacteria</taxon>
        <taxon>Bacillati</taxon>
        <taxon>Bacillota</taxon>
        <taxon>Bacilli</taxon>
        <taxon>Lactobacillales</taxon>
        <taxon>Lactobacillaceae</taxon>
        <taxon>Fructobacillus</taxon>
    </lineage>
</organism>
<keyword evidence="2" id="KW-1003">Cell membrane</keyword>
<dbReference type="Pfam" id="PF02706">
    <property type="entry name" value="Wzz"/>
    <property type="match status" value="1"/>
</dbReference>
<evidence type="ECO:0000256" key="6">
    <source>
        <dbReference type="SAM" id="Phobius"/>
    </source>
</evidence>
<name>A0ABM9MV85_9LACO</name>
<feature type="transmembrane region" description="Helical" evidence="6">
    <location>
        <begin position="12"/>
        <end position="34"/>
    </location>
</feature>
<accession>A0ABM9MV85</accession>
<evidence type="ECO:0000256" key="2">
    <source>
        <dbReference type="ARBA" id="ARBA00022475"/>
    </source>
</evidence>
<sequence length="207" mass="22468">MEFSLTNLLKRFIRYSWVIALMMIIFAGAGFAYAKSGKTITNYSASRDVLVAKDNTNVKDPNSRFLADKSMIATYEKIAQDDAIVSAVKDALPYKLSKSDISTAVKVDNPTDTLMLSFKATGASTYKAKTLVNVYAQTFAEMGPKLYPDMAQPELMSKATGSDVTKSAFKSAKKLTLFGAVLGLVLSAFGIMVAGIHANYRQAKKQG</sequence>
<evidence type="ECO:0000256" key="3">
    <source>
        <dbReference type="ARBA" id="ARBA00022692"/>
    </source>
</evidence>
<evidence type="ECO:0000313" key="9">
    <source>
        <dbReference type="Proteomes" id="UP001314261"/>
    </source>
</evidence>
<dbReference type="InterPro" id="IPR003856">
    <property type="entry name" value="LPS_length_determ_N"/>
</dbReference>
<dbReference type="Proteomes" id="UP001314261">
    <property type="component" value="Unassembled WGS sequence"/>
</dbReference>
<evidence type="ECO:0000256" key="4">
    <source>
        <dbReference type="ARBA" id="ARBA00022989"/>
    </source>
</evidence>
<evidence type="ECO:0000313" key="8">
    <source>
        <dbReference type="EMBL" id="CAK1242468.1"/>
    </source>
</evidence>
<reference evidence="8 9" key="1">
    <citation type="submission" date="2023-10" db="EMBL/GenBank/DDBJ databases">
        <authorList>
            <person name="Botero Cardona J."/>
        </authorList>
    </citation>
    <scope>NUCLEOTIDE SEQUENCE [LARGE SCALE GENOMIC DNA]</scope>
    <source>
        <strain evidence="8 9">R-54839</strain>
    </source>
</reference>
<keyword evidence="3 6" id="KW-0812">Transmembrane</keyword>